<evidence type="ECO:0000259" key="8">
    <source>
        <dbReference type="Pfam" id="PF13839"/>
    </source>
</evidence>
<keyword evidence="3" id="KW-0812">Transmembrane</keyword>
<dbReference type="EMBL" id="BT070262">
    <property type="protein sequence ID" value="ACN39781.1"/>
    <property type="molecule type" value="mRNA"/>
</dbReference>
<dbReference type="PANTHER" id="PTHR32285">
    <property type="entry name" value="PROTEIN TRICHOME BIREFRINGENCE-LIKE 9-RELATED"/>
    <property type="match status" value="1"/>
</dbReference>
<dbReference type="InterPro" id="IPR026057">
    <property type="entry name" value="TBL_C"/>
</dbReference>
<evidence type="ECO:0000313" key="11">
    <source>
        <dbReference type="EMBL" id="ACN39781.1"/>
    </source>
</evidence>
<dbReference type="AlphaFoldDB" id="A9NNS6"/>
<comment type="similarity">
    <text evidence="2">Belongs to the PC-esterase family. TBL subfamily.</text>
</comment>
<dbReference type="PANTHER" id="PTHR32285:SF14">
    <property type="entry name" value="PROTEIN PMR5"/>
    <property type="match status" value="1"/>
</dbReference>
<protein>
    <submittedName>
        <fullName evidence="10">Uncharacterized protein</fullName>
    </submittedName>
</protein>
<keyword evidence="5" id="KW-1133">Transmembrane helix</keyword>
<dbReference type="OMA" id="WWSHKGS"/>
<name>A9NNS6_PICSI</name>
<accession>A9NNS6</accession>
<keyword evidence="7" id="KW-0732">Signal</keyword>
<dbReference type="InterPro" id="IPR029962">
    <property type="entry name" value="TBL"/>
</dbReference>
<feature type="signal peptide" evidence="7">
    <location>
        <begin position="1"/>
        <end position="33"/>
    </location>
</feature>
<dbReference type="GO" id="GO:0005794">
    <property type="term" value="C:Golgi apparatus"/>
    <property type="evidence" value="ECO:0007669"/>
    <property type="project" value="TreeGrafter"/>
</dbReference>
<evidence type="ECO:0000256" key="2">
    <source>
        <dbReference type="ARBA" id="ARBA00007727"/>
    </source>
</evidence>
<keyword evidence="4" id="KW-0735">Signal-anchor</keyword>
<dbReference type="InterPro" id="IPR025846">
    <property type="entry name" value="TBL_N"/>
</dbReference>
<evidence type="ECO:0000256" key="1">
    <source>
        <dbReference type="ARBA" id="ARBA00004167"/>
    </source>
</evidence>
<dbReference type="GO" id="GO:0016413">
    <property type="term" value="F:O-acetyltransferase activity"/>
    <property type="evidence" value="ECO:0007669"/>
    <property type="project" value="InterPro"/>
</dbReference>
<comment type="subcellular location">
    <subcellularLocation>
        <location evidence="1">Membrane</location>
        <topology evidence="1">Single-pass membrane protein</topology>
    </subcellularLocation>
</comment>
<feature type="chain" id="PRO_5010821374" evidence="7">
    <location>
        <begin position="34"/>
        <end position="412"/>
    </location>
</feature>
<organism evidence="10">
    <name type="scientific">Picea sitchensis</name>
    <name type="common">Sitka spruce</name>
    <name type="synonym">Pinus sitchensis</name>
    <dbReference type="NCBI Taxonomy" id="3332"/>
    <lineage>
        <taxon>Eukaryota</taxon>
        <taxon>Viridiplantae</taxon>
        <taxon>Streptophyta</taxon>
        <taxon>Embryophyta</taxon>
        <taxon>Tracheophyta</taxon>
        <taxon>Spermatophyta</taxon>
        <taxon>Pinopsida</taxon>
        <taxon>Pinidae</taxon>
        <taxon>Conifers I</taxon>
        <taxon>Pinales</taxon>
        <taxon>Pinaceae</taxon>
        <taxon>Picea</taxon>
    </lineage>
</organism>
<feature type="domain" description="Trichome birefringence-like N-terminal" evidence="9">
    <location>
        <begin position="81"/>
        <end position="133"/>
    </location>
</feature>
<dbReference type="Pfam" id="PF14416">
    <property type="entry name" value="PMR5N"/>
    <property type="match status" value="1"/>
</dbReference>
<dbReference type="Pfam" id="PF13839">
    <property type="entry name" value="PC-Esterase"/>
    <property type="match status" value="1"/>
</dbReference>
<evidence type="ECO:0000259" key="9">
    <source>
        <dbReference type="Pfam" id="PF14416"/>
    </source>
</evidence>
<evidence type="ECO:0000256" key="3">
    <source>
        <dbReference type="ARBA" id="ARBA00022692"/>
    </source>
</evidence>
<dbReference type="GO" id="GO:0016020">
    <property type="term" value="C:membrane"/>
    <property type="evidence" value="ECO:0007669"/>
    <property type="project" value="UniProtKB-SubCell"/>
</dbReference>
<feature type="domain" description="Trichome birefringence-like C-terminal" evidence="8">
    <location>
        <begin position="136"/>
        <end position="407"/>
    </location>
</feature>
<sequence>MAVFVSSRLQKKLPHQQPAIPALVLLLFHLSLGFDPAHSTVNSSTSSTGDGGIYSSSQSWQKEKLNPSQNLTMSDVFIGSRCDIFSGHWVHDFSYPLYDWSKCPYIDGEFDCQKNGRPDSDYEKWRWKPRYCNIRRFNAVDMLQKLRGKTLMFVGDSLNRDQWQSMICLLHAALPQARTYYVSGDTLSTFKALDYGVSVSFYRAPYLVDMVTTTVQGQQKVVLRLDSAEINGRGWKGADILVFNSGHWWTHTGNLRGWDYMQEGNRFYTTMDQMVAYQKGMATWGNWIDSNIDPRRTKVFFRSFSPSHSSITNGGNCYSEKEPTAGSSYLGAYPPQFQVAERVVRSMRSPVSFLNITTLSLLRQDAHPSVYSNDLTVGQRKNPQRYADCSHWCLPGLPDIWNELLYSALFYV</sequence>
<evidence type="ECO:0000313" key="10">
    <source>
        <dbReference type="EMBL" id="ABK22287.1"/>
    </source>
</evidence>
<evidence type="ECO:0000256" key="5">
    <source>
        <dbReference type="ARBA" id="ARBA00022989"/>
    </source>
</evidence>
<dbReference type="EMBL" id="EF082936">
    <property type="protein sequence ID" value="ABK22287.1"/>
    <property type="molecule type" value="mRNA"/>
</dbReference>
<proteinExistence type="evidence at transcript level"/>
<reference evidence="11" key="2">
    <citation type="submission" date="2009-02" db="EMBL/GenBank/DDBJ databases">
        <title>Full length sequence-verified cDNA sequences from Sitka spruce (Picea sitchensis).</title>
        <authorList>
            <person name="Reid K.E."/>
            <person name="Liao N."/>
            <person name="Ralph S."/>
            <person name="Kolosova N."/>
            <person name="Oddy C."/>
            <person name="Moore R."/>
            <person name="Mayo M."/>
            <person name="Wagner S."/>
            <person name="King J."/>
            <person name="Yanchuk A."/>
            <person name="Holt R."/>
            <person name="Jones S."/>
            <person name="Marra M."/>
            <person name="Ritland C.E."/>
            <person name="Ritland K."/>
            <person name="Bohlmann J."/>
        </authorList>
    </citation>
    <scope>NUCLEOTIDE SEQUENCE</scope>
    <source>
        <tissue evidence="11">Green portion of the leader tissue</tissue>
    </source>
</reference>
<keyword evidence="6" id="KW-0472">Membrane</keyword>
<reference evidence="10" key="1">
    <citation type="journal article" date="2008" name="BMC Genomics">
        <title>A conifer genomics resource of 200,000 spruce (Picea spp.) ESTs and 6,464 high-quality, sequence-finished full-length cDNAs for Sitka spruce (Picea sitchensis).</title>
        <authorList>
            <person name="Ralph S.G."/>
            <person name="Chun H.J."/>
            <person name="Kolosova N."/>
            <person name="Cooper D."/>
            <person name="Oddy C."/>
            <person name="Ritland C.E."/>
            <person name="Kirkpatrick R."/>
            <person name="Moore R."/>
            <person name="Barber S."/>
            <person name="Holt R.A."/>
            <person name="Jones S.J."/>
            <person name="Marra M.A."/>
            <person name="Douglas C.J."/>
            <person name="Ritland K."/>
            <person name="Bohlmann J."/>
        </authorList>
    </citation>
    <scope>NUCLEOTIDE SEQUENCE</scope>
    <source>
        <tissue evidence="10">Bark</tissue>
    </source>
</reference>
<evidence type="ECO:0000256" key="4">
    <source>
        <dbReference type="ARBA" id="ARBA00022968"/>
    </source>
</evidence>
<evidence type="ECO:0000256" key="7">
    <source>
        <dbReference type="SAM" id="SignalP"/>
    </source>
</evidence>
<evidence type="ECO:0000256" key="6">
    <source>
        <dbReference type="ARBA" id="ARBA00023136"/>
    </source>
</evidence>